<feature type="domain" description="Heparin-sulfate lyase N-terminal" evidence="6">
    <location>
        <begin position="159"/>
        <end position="287"/>
    </location>
</feature>
<dbReference type="AlphaFoldDB" id="A0A1I1ITD9"/>
<keyword evidence="2" id="KW-0732">Signal</keyword>
<feature type="domain" description="Heparinase II/III-like C-terminal" evidence="5">
    <location>
        <begin position="309"/>
        <end position="525"/>
    </location>
</feature>
<accession>A0A1I1ITD9</accession>
<dbReference type="EMBL" id="FOLL01000010">
    <property type="protein sequence ID" value="SFC38992.1"/>
    <property type="molecule type" value="Genomic_DNA"/>
</dbReference>
<dbReference type="OrthoDB" id="7335480at2"/>
<evidence type="ECO:0000256" key="3">
    <source>
        <dbReference type="ARBA" id="ARBA00022764"/>
    </source>
</evidence>
<keyword evidence="3" id="KW-0574">Periplasm</keyword>
<dbReference type="InterPro" id="IPR008929">
    <property type="entry name" value="Chondroitin_lyas"/>
</dbReference>
<evidence type="ECO:0000256" key="4">
    <source>
        <dbReference type="ARBA" id="ARBA00023239"/>
    </source>
</evidence>
<dbReference type="Proteomes" id="UP000199577">
    <property type="component" value="Unassembled WGS sequence"/>
</dbReference>
<comment type="subcellular location">
    <subcellularLocation>
        <location evidence="1">Periplasm</location>
    </subcellularLocation>
</comment>
<dbReference type="Gene3D" id="2.70.98.70">
    <property type="match status" value="1"/>
</dbReference>
<evidence type="ECO:0000256" key="2">
    <source>
        <dbReference type="ARBA" id="ARBA00022729"/>
    </source>
</evidence>
<dbReference type="GO" id="GO:0042597">
    <property type="term" value="C:periplasmic space"/>
    <property type="evidence" value="ECO:0007669"/>
    <property type="project" value="UniProtKB-SubCell"/>
</dbReference>
<dbReference type="PANTHER" id="PTHR39210">
    <property type="entry name" value="HEPARIN-SULFATE LYASE"/>
    <property type="match status" value="1"/>
</dbReference>
<dbReference type="SUPFAM" id="SSF48230">
    <property type="entry name" value="Chondroitin AC/alginate lyase"/>
    <property type="match status" value="1"/>
</dbReference>
<dbReference type="Pfam" id="PF16889">
    <property type="entry name" value="Hepar_II_III_N"/>
    <property type="match status" value="1"/>
</dbReference>
<dbReference type="Pfam" id="PF07940">
    <property type="entry name" value="Hepar_II_III_C"/>
    <property type="match status" value="1"/>
</dbReference>
<evidence type="ECO:0000259" key="6">
    <source>
        <dbReference type="Pfam" id="PF16889"/>
    </source>
</evidence>
<dbReference type="InterPro" id="IPR031680">
    <property type="entry name" value="Hepar_II_III_N"/>
</dbReference>
<organism evidence="7 8">
    <name type="scientific">Parapedobacter composti</name>
    <dbReference type="NCBI Taxonomy" id="623281"/>
    <lineage>
        <taxon>Bacteria</taxon>
        <taxon>Pseudomonadati</taxon>
        <taxon>Bacteroidota</taxon>
        <taxon>Sphingobacteriia</taxon>
        <taxon>Sphingobacteriales</taxon>
        <taxon>Sphingobacteriaceae</taxon>
        <taxon>Parapedobacter</taxon>
    </lineage>
</organism>
<reference evidence="7 8" key="1">
    <citation type="submission" date="2016-10" db="EMBL/GenBank/DDBJ databases">
        <authorList>
            <person name="de Groot N.N."/>
        </authorList>
    </citation>
    <scope>NUCLEOTIDE SEQUENCE [LARGE SCALE GENOMIC DNA]</scope>
    <source>
        <strain evidence="7 8">DSM 22900</strain>
    </source>
</reference>
<gene>
    <name evidence="7" type="ORF">SAMN05421747_11014</name>
</gene>
<dbReference type="PANTHER" id="PTHR39210:SF1">
    <property type="entry name" value="HEPARIN-SULFATE LYASE"/>
    <property type="match status" value="1"/>
</dbReference>
<dbReference type="Gene3D" id="1.50.10.100">
    <property type="entry name" value="Chondroitin AC/alginate lyase"/>
    <property type="match status" value="1"/>
</dbReference>
<proteinExistence type="predicted"/>
<protein>
    <submittedName>
        <fullName evidence="7">Heparinase II/III N-terminus</fullName>
    </submittedName>
</protein>
<keyword evidence="4" id="KW-0456">Lyase</keyword>
<evidence type="ECO:0000313" key="7">
    <source>
        <dbReference type="EMBL" id="SFC38992.1"/>
    </source>
</evidence>
<dbReference type="STRING" id="623281.SAMN05421747_11014"/>
<dbReference type="GO" id="GO:0016829">
    <property type="term" value="F:lyase activity"/>
    <property type="evidence" value="ECO:0007669"/>
    <property type="project" value="UniProtKB-KW"/>
</dbReference>
<keyword evidence="8" id="KW-1185">Reference proteome</keyword>
<evidence type="ECO:0000313" key="8">
    <source>
        <dbReference type="Proteomes" id="UP000199577"/>
    </source>
</evidence>
<sequence length="529" mass="61363">MLKKFDLLFQTVRHLKVRQIIYQVKYRLIKPGPLKMYGYISSNINIQPLRFMYYPPMVVSWQGKGKFSFLNIDVTFEGGVNWNFQKNGKLWNYNLQYANYLLQEAPDDKEKEQLVTELYAWLSDGRLPLEPYPVSLRSINMIRWLSLSDVNRPDLEKNVYAELNFLSQRLEYHLLGNHLLENAFALLMGGGFFSKTNWVKTGKKILKAELEEQVLADGAHFELSPMYHQIIFFRLLELIDWYSKWKDKELEFEDFLKAKAIAMRAWLKNISFQNGDIPHFNDSASGIAYATHWLMTYADELSIRESGLRLGESGYRSVMMGNYECKIDCAQLGPSYQPGHAHADALSFVLYYKGQPLFVEQGTSTYQVGDVRERERSTEAHNTVVVDKRNQSNVWGGFRVAERAIVKIVEDRENRICGKHNGYRKLGVTHKRTFNFDKNRIEIVDEVSGNDQLSKEFHLHIYPGIRTRIDSSQNVVLSNGITVTFKPGVEVVIQNYYMANGYNRYLSGKKLIVSFKNELKTTISFETSN</sequence>
<name>A0A1I1ITD9_9SPHI</name>
<evidence type="ECO:0000256" key="1">
    <source>
        <dbReference type="ARBA" id="ARBA00004418"/>
    </source>
</evidence>
<dbReference type="InterPro" id="IPR012480">
    <property type="entry name" value="Hepar_II_III_C"/>
</dbReference>
<evidence type="ECO:0000259" key="5">
    <source>
        <dbReference type="Pfam" id="PF07940"/>
    </source>
</evidence>